<evidence type="ECO:0000256" key="11">
    <source>
        <dbReference type="ARBA" id="ARBA00023004"/>
    </source>
</evidence>
<keyword evidence="9" id="KW-0028">Amino-acid biosynthesis</keyword>
<keyword evidence="7" id="KW-0432">Leucine biosynthesis</keyword>
<evidence type="ECO:0000256" key="4">
    <source>
        <dbReference type="ARBA" id="ARBA00004729"/>
    </source>
</evidence>
<dbReference type="EC" id="4.2.1.33" evidence="6"/>
<keyword evidence="10" id="KW-0479">Metal-binding</keyword>
<evidence type="ECO:0000256" key="13">
    <source>
        <dbReference type="ARBA" id="ARBA00023239"/>
    </source>
</evidence>
<evidence type="ECO:0000256" key="14">
    <source>
        <dbReference type="ARBA" id="ARBA00023304"/>
    </source>
</evidence>
<reference evidence="16 17" key="1">
    <citation type="submission" date="2016-11" db="EMBL/GenBank/DDBJ databases">
        <title>Trade-off between light-utilization and light-protection in marine flavobacteria.</title>
        <authorList>
            <person name="Kumagai Y."/>
        </authorList>
    </citation>
    <scope>NUCLEOTIDE SEQUENCE [LARGE SCALE GENOMIC DNA]</scope>
    <source>
        <strain evidence="16 17">NBRC 107125</strain>
    </source>
</reference>
<evidence type="ECO:0000256" key="12">
    <source>
        <dbReference type="ARBA" id="ARBA00023014"/>
    </source>
</evidence>
<dbReference type="PRINTS" id="PR00415">
    <property type="entry name" value="ACONITASE"/>
</dbReference>
<dbReference type="GO" id="GO:0046872">
    <property type="term" value="F:metal ion binding"/>
    <property type="evidence" value="ECO:0007669"/>
    <property type="project" value="UniProtKB-KW"/>
</dbReference>
<dbReference type="KEGG" id="osg:BST96_04010"/>
<comment type="subunit">
    <text evidence="5">Heterodimer of LeuC and LeuD.</text>
</comment>
<dbReference type="GO" id="GO:0003861">
    <property type="term" value="F:3-isopropylmalate dehydratase activity"/>
    <property type="evidence" value="ECO:0007669"/>
    <property type="project" value="UniProtKB-EC"/>
</dbReference>
<dbReference type="InterPro" id="IPR004430">
    <property type="entry name" value="3-IsopropMal_deHydase_lsu"/>
</dbReference>
<evidence type="ECO:0000256" key="10">
    <source>
        <dbReference type="ARBA" id="ARBA00022723"/>
    </source>
</evidence>
<dbReference type="PANTHER" id="PTHR43822">
    <property type="entry name" value="HOMOACONITASE, MITOCHONDRIAL-RELATED"/>
    <property type="match status" value="1"/>
</dbReference>
<evidence type="ECO:0000256" key="2">
    <source>
        <dbReference type="ARBA" id="ARBA00001966"/>
    </source>
</evidence>
<evidence type="ECO:0000256" key="9">
    <source>
        <dbReference type="ARBA" id="ARBA00022605"/>
    </source>
</evidence>
<dbReference type="InterPro" id="IPR015931">
    <property type="entry name" value="Acnase/IPM_dHydase_lsu_aba_1/3"/>
</dbReference>
<dbReference type="AlphaFoldDB" id="A0A1X9N8D6"/>
<dbReference type="InterPro" id="IPR050067">
    <property type="entry name" value="IPM_dehydratase_rel_enz"/>
</dbReference>
<keyword evidence="11" id="KW-0408">Iron</keyword>
<dbReference type="EMBL" id="CP019343">
    <property type="protein sequence ID" value="ARN73344.1"/>
    <property type="molecule type" value="Genomic_DNA"/>
</dbReference>
<dbReference type="Pfam" id="PF00330">
    <property type="entry name" value="Aconitase"/>
    <property type="match status" value="1"/>
</dbReference>
<evidence type="ECO:0000256" key="5">
    <source>
        <dbReference type="ARBA" id="ARBA00011271"/>
    </source>
</evidence>
<comment type="cofactor">
    <cofactor evidence="2">
        <name>[4Fe-4S] cluster</name>
        <dbReference type="ChEBI" id="CHEBI:49883"/>
    </cofactor>
</comment>
<evidence type="ECO:0000256" key="8">
    <source>
        <dbReference type="ARBA" id="ARBA00022485"/>
    </source>
</evidence>
<comment type="function">
    <text evidence="3">Catalyzes the isomerization between 2-isopropylmalate and 3-isopropylmalate, via the formation of 2-isopropylmaleate.</text>
</comment>
<dbReference type="STRING" id="716816.BST96_04010"/>
<dbReference type="UniPathway" id="UPA00048">
    <property type="reaction ID" value="UER00071"/>
</dbReference>
<evidence type="ECO:0000256" key="3">
    <source>
        <dbReference type="ARBA" id="ARBA00002695"/>
    </source>
</evidence>
<evidence type="ECO:0000259" key="15">
    <source>
        <dbReference type="Pfam" id="PF00330"/>
    </source>
</evidence>
<organism evidence="16 17">
    <name type="scientific">Oceanicoccus sagamiensis</name>
    <dbReference type="NCBI Taxonomy" id="716816"/>
    <lineage>
        <taxon>Bacteria</taxon>
        <taxon>Pseudomonadati</taxon>
        <taxon>Pseudomonadota</taxon>
        <taxon>Gammaproteobacteria</taxon>
        <taxon>Cellvibrionales</taxon>
        <taxon>Spongiibacteraceae</taxon>
        <taxon>Oceanicoccus</taxon>
    </lineage>
</organism>
<protein>
    <recommendedName>
        <fullName evidence="6">3-isopropylmalate dehydratase</fullName>
        <ecNumber evidence="6">4.2.1.33</ecNumber>
    </recommendedName>
</protein>
<evidence type="ECO:0000256" key="6">
    <source>
        <dbReference type="ARBA" id="ARBA00011998"/>
    </source>
</evidence>
<dbReference type="NCBIfam" id="TIGR00170">
    <property type="entry name" value="leuC"/>
    <property type="match status" value="1"/>
</dbReference>
<evidence type="ECO:0000256" key="1">
    <source>
        <dbReference type="ARBA" id="ARBA00000491"/>
    </source>
</evidence>
<dbReference type="OrthoDB" id="9802769at2"/>
<evidence type="ECO:0000313" key="17">
    <source>
        <dbReference type="Proteomes" id="UP000193450"/>
    </source>
</evidence>
<dbReference type="InterPro" id="IPR018136">
    <property type="entry name" value="Aconitase_4Fe-4S_BS"/>
</dbReference>
<dbReference type="InterPro" id="IPR036008">
    <property type="entry name" value="Aconitase_4Fe-4S_dom"/>
</dbReference>
<accession>A0A1X9N8D6</accession>
<sequence>MEKTLFEKLWDQHTVADLGDGNALIYIDRIFLHERTGSIALKSLEADQRSVRSRSRVFCTMDHIVDTFPGRGDKTLMPSGHLFIKATRESANAAGITLYDIDDKDQGIAHVISPEQGIALPGTTLVCPDSHTCTLGGLGALAWGIGSSEAEHALATNTLRVQKPKTMRVQFNGELPFGCTAKDMILHLIGQHGAAGGSGYAVEFTGEAIRNLAIEARLTLCNMAVEFSAFTGIIAPDQTTIDYVKGRNYAPTGDQWQQAVAAWQQMHTDTGAQFDKEIVINCADIAPTVTWGTSPQHAAAINSQVPNPADMTDGHDRESTQKALGYQDLQAGQTIHDIAIDAAFLGSCTNSRISDLRAAAQLVAGHTIAPTVKGVVVPGSRNVKRQAEAEGLDKIFTDAGFEWRDSGCSMCFFAGGETFGAGKRVISSTNRNFEGRQGPGTRTHLASPLTVIASAITGRITDPRELLEVAQPAMQSNGSV</sequence>
<comment type="catalytic activity">
    <reaction evidence="1">
        <text>(2R,3S)-3-isopropylmalate = (2S)-2-isopropylmalate</text>
        <dbReference type="Rhea" id="RHEA:32287"/>
        <dbReference type="ChEBI" id="CHEBI:1178"/>
        <dbReference type="ChEBI" id="CHEBI:35121"/>
        <dbReference type="EC" id="4.2.1.33"/>
    </reaction>
</comment>
<dbReference type="SUPFAM" id="SSF53732">
    <property type="entry name" value="Aconitase iron-sulfur domain"/>
    <property type="match status" value="1"/>
</dbReference>
<keyword evidence="12" id="KW-0411">Iron-sulfur</keyword>
<gene>
    <name evidence="16" type="ORF">BST96_04010</name>
</gene>
<keyword evidence="8" id="KW-0004">4Fe-4S</keyword>
<feature type="domain" description="Aconitase/3-isopropylmalate dehydratase large subunit alpha/beta/alpha" evidence="15">
    <location>
        <begin position="7"/>
        <end position="458"/>
    </location>
</feature>
<evidence type="ECO:0000313" key="16">
    <source>
        <dbReference type="EMBL" id="ARN73344.1"/>
    </source>
</evidence>
<dbReference type="PROSITE" id="PS00450">
    <property type="entry name" value="ACONITASE_1"/>
    <property type="match status" value="1"/>
</dbReference>
<dbReference type="Gene3D" id="3.30.499.10">
    <property type="entry name" value="Aconitase, domain 3"/>
    <property type="match status" value="2"/>
</dbReference>
<dbReference type="GO" id="GO:0009098">
    <property type="term" value="P:L-leucine biosynthetic process"/>
    <property type="evidence" value="ECO:0007669"/>
    <property type="project" value="UniProtKB-UniPathway"/>
</dbReference>
<dbReference type="NCBIfam" id="NF004016">
    <property type="entry name" value="PRK05478.1"/>
    <property type="match status" value="1"/>
</dbReference>
<proteinExistence type="predicted"/>
<keyword evidence="13" id="KW-0456">Lyase</keyword>
<evidence type="ECO:0000256" key="7">
    <source>
        <dbReference type="ARBA" id="ARBA00022430"/>
    </source>
</evidence>
<keyword evidence="17" id="KW-1185">Reference proteome</keyword>
<dbReference type="InterPro" id="IPR001030">
    <property type="entry name" value="Acoase/IPM_deHydtase_lsu_aba"/>
</dbReference>
<comment type="pathway">
    <text evidence="4">Amino-acid biosynthesis; L-leucine biosynthesis; L-leucine from 3-methyl-2-oxobutanoate: step 2/4.</text>
</comment>
<dbReference type="PANTHER" id="PTHR43822:SF9">
    <property type="entry name" value="3-ISOPROPYLMALATE DEHYDRATASE"/>
    <property type="match status" value="1"/>
</dbReference>
<keyword evidence="14" id="KW-0100">Branched-chain amino acid biosynthesis</keyword>
<dbReference type="RefSeq" id="WP_085757454.1">
    <property type="nucleotide sequence ID" value="NZ_CP019343.1"/>
</dbReference>
<dbReference type="NCBIfam" id="NF009116">
    <property type="entry name" value="PRK12466.1"/>
    <property type="match status" value="1"/>
</dbReference>
<dbReference type="Proteomes" id="UP000193450">
    <property type="component" value="Chromosome"/>
</dbReference>
<name>A0A1X9N8D6_9GAMM</name>
<dbReference type="GO" id="GO:0051539">
    <property type="term" value="F:4 iron, 4 sulfur cluster binding"/>
    <property type="evidence" value="ECO:0007669"/>
    <property type="project" value="UniProtKB-KW"/>
</dbReference>